<keyword evidence="2" id="KW-1185">Reference proteome</keyword>
<dbReference type="PANTHER" id="PTHR31793">
    <property type="entry name" value="4-HYDROXYBENZOYL-COA THIOESTERASE FAMILY MEMBER"/>
    <property type="match status" value="1"/>
</dbReference>
<evidence type="ECO:0000313" key="2">
    <source>
        <dbReference type="Proteomes" id="UP001203852"/>
    </source>
</evidence>
<dbReference type="Pfam" id="PF13279">
    <property type="entry name" value="4HBT_2"/>
    <property type="match status" value="1"/>
</dbReference>
<comment type="caution">
    <text evidence="1">The sequence shown here is derived from an EMBL/GenBank/DDBJ whole genome shotgun (WGS) entry which is preliminary data.</text>
</comment>
<dbReference type="InterPro" id="IPR050563">
    <property type="entry name" value="4-hydroxybenzoyl-CoA_TE"/>
</dbReference>
<organism evidence="1 2">
    <name type="scientific">Exophiala viscosa</name>
    <dbReference type="NCBI Taxonomy" id="2486360"/>
    <lineage>
        <taxon>Eukaryota</taxon>
        <taxon>Fungi</taxon>
        <taxon>Dikarya</taxon>
        <taxon>Ascomycota</taxon>
        <taxon>Pezizomycotina</taxon>
        <taxon>Eurotiomycetes</taxon>
        <taxon>Chaetothyriomycetidae</taxon>
        <taxon>Chaetothyriales</taxon>
        <taxon>Herpotrichiellaceae</taxon>
        <taxon>Exophiala</taxon>
    </lineage>
</organism>
<evidence type="ECO:0000313" key="1">
    <source>
        <dbReference type="EMBL" id="KAI1618498.1"/>
    </source>
</evidence>
<name>A0AAN6E829_9EURO</name>
<dbReference type="PANTHER" id="PTHR31793:SF39">
    <property type="entry name" value="THIOESTERASE_THIOL ESTER DEHYDRASE-ISOMERASE"/>
    <property type="match status" value="1"/>
</dbReference>
<protein>
    <submittedName>
        <fullName evidence="1">Thioesterase-like superfamily-domain-containing protein</fullName>
    </submittedName>
</protein>
<dbReference type="GO" id="GO:0047617">
    <property type="term" value="F:fatty acyl-CoA hydrolase activity"/>
    <property type="evidence" value="ECO:0007669"/>
    <property type="project" value="TreeGrafter"/>
</dbReference>
<dbReference type="SUPFAM" id="SSF54637">
    <property type="entry name" value="Thioesterase/thiol ester dehydrase-isomerase"/>
    <property type="match status" value="1"/>
</dbReference>
<dbReference type="Gene3D" id="3.10.129.10">
    <property type="entry name" value="Hotdog Thioesterase"/>
    <property type="match status" value="1"/>
</dbReference>
<sequence>MIPTRAVGRASRVRLESASKLFLRYSSTAPRAPEESDKAPSPRWLSDTKARIGKCITFGMSKSLVDEAGQVLGVLGRDWRALTAGSEGFLTDPRRAGLHRHKIVWGEQDSMGHVNNVMYVRYAESSRCNTVRNFAKHVDPVHRKAWENLLSNQGIGLILKSITVDFKFPMTWPDRISVYHKLRSCPDEKTTSLVLDVLILSENKQRPAARCLEESVIYDYRVSKKSTMEPFMVEQLRTTFELQETAKRENLAKVQLIEEQVRHLEKQSWDRPDAVEDFGGATKQ</sequence>
<dbReference type="Proteomes" id="UP001203852">
    <property type="component" value="Unassembled WGS sequence"/>
</dbReference>
<gene>
    <name evidence="1" type="ORF">EDD36DRAFT_426550</name>
</gene>
<dbReference type="CDD" id="cd00586">
    <property type="entry name" value="4HBT"/>
    <property type="match status" value="1"/>
</dbReference>
<proteinExistence type="predicted"/>
<dbReference type="InterPro" id="IPR029069">
    <property type="entry name" value="HotDog_dom_sf"/>
</dbReference>
<dbReference type="AlphaFoldDB" id="A0AAN6E829"/>
<reference evidence="1" key="1">
    <citation type="journal article" date="2022" name="bioRxiv">
        <title>Deciphering the potential niche of two novel black yeast fungi from a biological soil crust based on their genomes, phenotypes, and melanin regulation.</title>
        <authorList>
            <consortium name="DOE Joint Genome Institute"/>
            <person name="Carr E.C."/>
            <person name="Barton Q."/>
            <person name="Grambo S."/>
            <person name="Sullivan M."/>
            <person name="Renfro C.M."/>
            <person name="Kuo A."/>
            <person name="Pangilinan J."/>
            <person name="Lipzen A."/>
            <person name="Keymanesh K."/>
            <person name="Savage E."/>
            <person name="Barry K."/>
            <person name="Grigoriev I.V."/>
            <person name="Riekhof W.R."/>
            <person name="Harris S.S."/>
        </authorList>
    </citation>
    <scope>NUCLEOTIDE SEQUENCE</scope>
    <source>
        <strain evidence="1">JF 03-4F</strain>
    </source>
</reference>
<accession>A0AAN6E829</accession>
<dbReference type="EMBL" id="MU404350">
    <property type="protein sequence ID" value="KAI1618498.1"/>
    <property type="molecule type" value="Genomic_DNA"/>
</dbReference>